<accession>A0A392M2N0</accession>
<feature type="region of interest" description="Disordered" evidence="1">
    <location>
        <begin position="55"/>
        <end position="74"/>
    </location>
</feature>
<reference evidence="3 4" key="1">
    <citation type="journal article" date="2018" name="Front. Plant Sci.">
        <title>Red Clover (Trifolium pratense) and Zigzag Clover (T. medium) - A Picture of Genomic Similarities and Differences.</title>
        <authorList>
            <person name="Dluhosova J."/>
            <person name="Istvanek J."/>
            <person name="Nedelnik J."/>
            <person name="Repkova J."/>
        </authorList>
    </citation>
    <scope>NUCLEOTIDE SEQUENCE [LARGE SCALE GENOMIC DNA]</scope>
    <source>
        <strain evidence="4">cv. 10/8</strain>
        <tissue evidence="3">Leaf</tissue>
    </source>
</reference>
<keyword evidence="3" id="KW-0378">Hydrolase</keyword>
<dbReference type="AlphaFoldDB" id="A0A392M2N0"/>
<dbReference type="EMBL" id="LXQA010001580">
    <property type="protein sequence ID" value="MCH80864.1"/>
    <property type="molecule type" value="Genomic_DNA"/>
</dbReference>
<proteinExistence type="predicted"/>
<dbReference type="Pfam" id="PF14214">
    <property type="entry name" value="Helitron_like_N"/>
    <property type="match status" value="1"/>
</dbReference>
<keyword evidence="3" id="KW-0067">ATP-binding</keyword>
<sequence>DDALSKYNSIEDQFICACNMEEIEVPDNYSEDPLLNSTNEDGQIICASNDEQFHTPTNSDVLDEQPENDSADDDDQAMYAANGIIFTHYLNHGQPDHICPDCGALMWSEERLKKSSKRAPKFTLCCSQGDIEVVPYKQLPQPLHDLYHSDTKRSKFFIDDIRSFNSMFAFTSMGGKINTSMNTGNAPPTFVLNGENYHLIGSLMPPIGDQPKFAQLYIYDTDNEVSNRMAAVGMKDDRLALRSSIVRDIREALNNCDNPYVKTYNTVRDTLHARGTPDIRLKLLGKRGRDGRRYNLPTSTEVAALVVGDFDGEYSDRDVIVEYRSGLLKRISTFEPAYWPLQYPLLFPRGEDGYRKDIEFKDNPKKPARKRQFITHLEWLGYRIQQRNTHNSTIVFSRRLFHQFLVDSFSTVESDRLKYLKHHQQDLRADMYKGLTEAILRGDVDAANSGKRIVLPASFVGGAR</sequence>
<evidence type="ECO:0000313" key="3">
    <source>
        <dbReference type="EMBL" id="MCH80864.1"/>
    </source>
</evidence>
<dbReference type="PANTHER" id="PTHR45786">
    <property type="entry name" value="DNA BINDING PROTEIN-LIKE"/>
    <property type="match status" value="1"/>
</dbReference>
<keyword evidence="3" id="KW-0547">Nucleotide-binding</keyword>
<evidence type="ECO:0000313" key="4">
    <source>
        <dbReference type="Proteomes" id="UP000265520"/>
    </source>
</evidence>
<protein>
    <submittedName>
        <fullName evidence="3">ATP-dependent DNA helicase PIF1</fullName>
    </submittedName>
</protein>
<dbReference type="Proteomes" id="UP000265520">
    <property type="component" value="Unassembled WGS sequence"/>
</dbReference>
<dbReference type="InterPro" id="IPR025476">
    <property type="entry name" value="Helitron_helicase-like"/>
</dbReference>
<evidence type="ECO:0000256" key="1">
    <source>
        <dbReference type="SAM" id="MobiDB-lite"/>
    </source>
</evidence>
<dbReference type="GO" id="GO:0004386">
    <property type="term" value="F:helicase activity"/>
    <property type="evidence" value="ECO:0007669"/>
    <property type="project" value="UniProtKB-KW"/>
</dbReference>
<keyword evidence="3" id="KW-0347">Helicase</keyword>
<feature type="domain" description="Helitron helicase-like" evidence="2">
    <location>
        <begin position="379"/>
        <end position="464"/>
    </location>
</feature>
<gene>
    <name evidence="3" type="ORF">A2U01_0001640</name>
</gene>
<feature type="compositionally biased region" description="Acidic residues" evidence="1">
    <location>
        <begin position="61"/>
        <end position="74"/>
    </location>
</feature>
<feature type="non-terminal residue" evidence="3">
    <location>
        <position position="464"/>
    </location>
</feature>
<dbReference type="PANTHER" id="PTHR45786:SF74">
    <property type="entry name" value="ATP-DEPENDENT DNA HELICASE"/>
    <property type="match status" value="1"/>
</dbReference>
<comment type="caution">
    <text evidence="3">The sequence shown here is derived from an EMBL/GenBank/DDBJ whole genome shotgun (WGS) entry which is preliminary data.</text>
</comment>
<evidence type="ECO:0000259" key="2">
    <source>
        <dbReference type="Pfam" id="PF14214"/>
    </source>
</evidence>
<organism evidence="3 4">
    <name type="scientific">Trifolium medium</name>
    <dbReference type="NCBI Taxonomy" id="97028"/>
    <lineage>
        <taxon>Eukaryota</taxon>
        <taxon>Viridiplantae</taxon>
        <taxon>Streptophyta</taxon>
        <taxon>Embryophyta</taxon>
        <taxon>Tracheophyta</taxon>
        <taxon>Spermatophyta</taxon>
        <taxon>Magnoliopsida</taxon>
        <taxon>eudicotyledons</taxon>
        <taxon>Gunneridae</taxon>
        <taxon>Pentapetalae</taxon>
        <taxon>rosids</taxon>
        <taxon>fabids</taxon>
        <taxon>Fabales</taxon>
        <taxon>Fabaceae</taxon>
        <taxon>Papilionoideae</taxon>
        <taxon>50 kb inversion clade</taxon>
        <taxon>NPAAA clade</taxon>
        <taxon>Hologalegina</taxon>
        <taxon>IRL clade</taxon>
        <taxon>Trifolieae</taxon>
        <taxon>Trifolium</taxon>
    </lineage>
</organism>
<feature type="non-terminal residue" evidence="3">
    <location>
        <position position="1"/>
    </location>
</feature>
<name>A0A392M2N0_9FABA</name>
<keyword evidence="4" id="KW-1185">Reference proteome</keyword>